<feature type="transmembrane region" description="Helical" evidence="12">
    <location>
        <begin position="190"/>
        <end position="208"/>
    </location>
</feature>
<feature type="transmembrane region" description="Helical" evidence="12">
    <location>
        <begin position="238"/>
        <end position="256"/>
    </location>
</feature>
<evidence type="ECO:0000256" key="5">
    <source>
        <dbReference type="ARBA" id="ARBA00022692"/>
    </source>
</evidence>
<accession>A0A0B6WVZ4</accession>
<evidence type="ECO:0000256" key="3">
    <source>
        <dbReference type="ARBA" id="ARBA00022448"/>
    </source>
</evidence>
<dbReference type="RefSeq" id="WP_041975751.1">
    <property type="nucleotide sequence ID" value="NZ_CBXV010000005.1"/>
</dbReference>
<dbReference type="Proteomes" id="UP000031518">
    <property type="component" value="Unassembled WGS sequence"/>
</dbReference>
<feature type="transmembrane region" description="Helical" evidence="12">
    <location>
        <begin position="463"/>
        <end position="485"/>
    </location>
</feature>
<dbReference type="InterPro" id="IPR001734">
    <property type="entry name" value="Na/solute_symporter"/>
</dbReference>
<keyword evidence="5 12" id="KW-0812">Transmembrane</keyword>
<feature type="transmembrane region" description="Helical" evidence="12">
    <location>
        <begin position="277"/>
        <end position="301"/>
    </location>
</feature>
<keyword evidence="9 12" id="KW-0472">Membrane</keyword>
<dbReference type="STRING" id="454194.PYK22_01444"/>
<comment type="similarity">
    <text evidence="2 11">Belongs to the sodium:solute symporter (SSF) (TC 2.A.21) family.</text>
</comment>
<dbReference type="AlphaFoldDB" id="A0A0B6WVZ4"/>
<evidence type="ECO:0000256" key="8">
    <source>
        <dbReference type="ARBA" id="ARBA00023065"/>
    </source>
</evidence>
<feature type="transmembrane region" description="Helical" evidence="12">
    <location>
        <begin position="439"/>
        <end position="457"/>
    </location>
</feature>
<evidence type="ECO:0000313" key="14">
    <source>
        <dbReference type="Proteomes" id="UP000031518"/>
    </source>
</evidence>
<evidence type="ECO:0000256" key="9">
    <source>
        <dbReference type="ARBA" id="ARBA00023136"/>
    </source>
</evidence>
<dbReference type="PANTHER" id="PTHR42985">
    <property type="entry name" value="SODIUM-COUPLED MONOCARBOXYLATE TRANSPORTER"/>
    <property type="match status" value="1"/>
</dbReference>
<feature type="transmembrane region" description="Helical" evidence="12">
    <location>
        <begin position="45"/>
        <end position="70"/>
    </location>
</feature>
<keyword evidence="4" id="KW-1003">Cell membrane</keyword>
<evidence type="ECO:0000256" key="11">
    <source>
        <dbReference type="RuleBase" id="RU362091"/>
    </source>
</evidence>
<dbReference type="InterPro" id="IPR051163">
    <property type="entry name" value="Sodium:Solute_Symporter_SSF"/>
</dbReference>
<feature type="transmembrane region" description="Helical" evidence="12">
    <location>
        <begin position="126"/>
        <end position="157"/>
    </location>
</feature>
<dbReference type="GO" id="GO:0015293">
    <property type="term" value="F:symporter activity"/>
    <property type="evidence" value="ECO:0007669"/>
    <property type="project" value="TreeGrafter"/>
</dbReference>
<keyword evidence="3" id="KW-0813">Transport</keyword>
<protein>
    <submittedName>
        <fullName evidence="13">SSS sodium solute transporter</fullName>
    </submittedName>
</protein>
<reference evidence="13 14" key="2">
    <citation type="submission" date="2015-01" db="EMBL/GenBank/DDBJ databases">
        <title>Complete genome sequence of Pyrinomonas methylaliphatogenes type strain K22T.</title>
        <authorList>
            <person name="Lee K.C.Y."/>
            <person name="Power J.F."/>
            <person name="Dunfield P.F."/>
            <person name="Morgan X.C."/>
            <person name="Huttenhower C."/>
            <person name="Stott M.B."/>
        </authorList>
    </citation>
    <scope>NUCLEOTIDE SEQUENCE [LARGE SCALE GENOMIC DNA]</scope>
    <source>
        <strain evidence="13 14">K22</strain>
    </source>
</reference>
<dbReference type="PROSITE" id="PS50283">
    <property type="entry name" value="NA_SOLUT_SYMP_3"/>
    <property type="match status" value="1"/>
</dbReference>
<organism evidence="13 14">
    <name type="scientific">Pyrinomonas methylaliphatogenes</name>
    <dbReference type="NCBI Taxonomy" id="454194"/>
    <lineage>
        <taxon>Bacteria</taxon>
        <taxon>Pseudomonadati</taxon>
        <taxon>Acidobacteriota</taxon>
        <taxon>Blastocatellia</taxon>
        <taxon>Blastocatellales</taxon>
        <taxon>Pyrinomonadaceae</taxon>
        <taxon>Pyrinomonas</taxon>
    </lineage>
</organism>
<dbReference type="GO" id="GO:0005886">
    <property type="term" value="C:plasma membrane"/>
    <property type="evidence" value="ECO:0007669"/>
    <property type="project" value="UniProtKB-SubCell"/>
</dbReference>
<comment type="subcellular location">
    <subcellularLocation>
        <location evidence="1">Cell membrane</location>
        <topology evidence="1">Multi-pass membrane protein</topology>
    </subcellularLocation>
</comment>
<keyword evidence="14" id="KW-1185">Reference proteome</keyword>
<feature type="transmembrane region" description="Helical" evidence="12">
    <location>
        <begin position="321"/>
        <end position="346"/>
    </location>
</feature>
<keyword evidence="10" id="KW-0739">Sodium transport</keyword>
<feature type="transmembrane region" description="Helical" evidence="12">
    <location>
        <begin position="82"/>
        <end position="105"/>
    </location>
</feature>
<dbReference type="Gene3D" id="1.20.1730.10">
    <property type="entry name" value="Sodium/glucose cotransporter"/>
    <property type="match status" value="1"/>
</dbReference>
<dbReference type="GO" id="GO:0006814">
    <property type="term" value="P:sodium ion transport"/>
    <property type="evidence" value="ECO:0007669"/>
    <property type="project" value="UniProtKB-KW"/>
</dbReference>
<evidence type="ECO:0000256" key="6">
    <source>
        <dbReference type="ARBA" id="ARBA00022989"/>
    </source>
</evidence>
<evidence type="ECO:0000256" key="2">
    <source>
        <dbReference type="ARBA" id="ARBA00006434"/>
    </source>
</evidence>
<dbReference type="InterPro" id="IPR038377">
    <property type="entry name" value="Na/Glc_symporter_sf"/>
</dbReference>
<sequence>MTLHPLDLIVLVAYMLGVTAFGWYFGRKQRDIRDYFLSDRDVPWWALAGSIVATETSTVTFISVPAFAFAANARGEGGNFTFLQLVFGYMIGRLIIVALFIPLYFRGELFTVYQVLDRRFGGRVKRVAASLFLITRSLADGIRLYATALVLVALTGWADPTSILIIGAVTIFYTYLGGMAAVIWTDVVQLLIYIGGALVAAAILLGQIPGGWHEVIAVGSAFDKFRLFDFTFDLARSYTFWSGVVGGAFLTTATHGTDQLMVQRYLCSRNARQATGALLASGAIIFAQFVLFLFIGVMLFVFYHRFPALLPAEVAAKADRIFPHFIVTQLPVGIVGLVIAAIFAAAMSTLSSSLNSSAATALTDFYRPLLAPQRSETHYLTVSRALTAGWGVVQIAVAIAAIAMEQRVVDAVLSIASFTNGPILGLFFSGALTKRIGPLGALIGVVSGIAVMILVWAQTAISWQWYVLIGSLVTFIIAYLASLIFEREPIAVEQPID</sequence>
<proteinExistence type="inferred from homology"/>
<dbReference type="CDD" id="cd11493">
    <property type="entry name" value="SLC5sbd_NIS-like_u1"/>
    <property type="match status" value="1"/>
</dbReference>
<evidence type="ECO:0000256" key="7">
    <source>
        <dbReference type="ARBA" id="ARBA00023053"/>
    </source>
</evidence>
<evidence type="ECO:0000256" key="10">
    <source>
        <dbReference type="ARBA" id="ARBA00023201"/>
    </source>
</evidence>
<feature type="transmembrane region" description="Helical" evidence="12">
    <location>
        <begin position="6"/>
        <end position="25"/>
    </location>
</feature>
<dbReference type="EMBL" id="CBXV010000005">
    <property type="protein sequence ID" value="CDM65443.1"/>
    <property type="molecule type" value="Genomic_DNA"/>
</dbReference>
<reference evidence="13 14" key="1">
    <citation type="submission" date="2013-12" db="EMBL/GenBank/DDBJ databases">
        <authorList>
            <person name="Stott M."/>
        </authorList>
    </citation>
    <scope>NUCLEOTIDE SEQUENCE [LARGE SCALE GENOMIC DNA]</scope>
    <source>
        <strain evidence="13 14">K22</strain>
    </source>
</reference>
<dbReference type="PANTHER" id="PTHR42985:SF47">
    <property type="entry name" value="INTEGRAL MEMBRANE TRANSPORT PROTEIN"/>
    <property type="match status" value="1"/>
</dbReference>
<dbReference type="Pfam" id="PF00474">
    <property type="entry name" value="SSF"/>
    <property type="match status" value="1"/>
</dbReference>
<dbReference type="NCBIfam" id="TIGR00813">
    <property type="entry name" value="sss"/>
    <property type="match status" value="1"/>
</dbReference>
<evidence type="ECO:0000256" key="12">
    <source>
        <dbReference type="SAM" id="Phobius"/>
    </source>
</evidence>
<keyword evidence="7" id="KW-0915">Sodium</keyword>
<evidence type="ECO:0000313" key="13">
    <source>
        <dbReference type="EMBL" id="CDM65443.1"/>
    </source>
</evidence>
<feature type="transmembrane region" description="Helical" evidence="12">
    <location>
        <begin position="163"/>
        <end position="183"/>
    </location>
</feature>
<keyword evidence="8" id="KW-0406">Ion transport</keyword>
<dbReference type="OrthoDB" id="9810181at2"/>
<evidence type="ECO:0000256" key="4">
    <source>
        <dbReference type="ARBA" id="ARBA00022475"/>
    </source>
</evidence>
<name>A0A0B6WVZ4_9BACT</name>
<gene>
    <name evidence="13" type="ORF">PYK22_01444</name>
</gene>
<feature type="transmembrane region" description="Helical" evidence="12">
    <location>
        <begin position="411"/>
        <end position="432"/>
    </location>
</feature>
<keyword evidence="6 12" id="KW-1133">Transmembrane helix</keyword>
<feature type="transmembrane region" description="Helical" evidence="12">
    <location>
        <begin position="385"/>
        <end position="405"/>
    </location>
</feature>
<evidence type="ECO:0000256" key="1">
    <source>
        <dbReference type="ARBA" id="ARBA00004651"/>
    </source>
</evidence>